<dbReference type="Proteomes" id="UP000887566">
    <property type="component" value="Unplaced"/>
</dbReference>
<evidence type="ECO:0000256" key="1">
    <source>
        <dbReference type="SAM" id="SignalP"/>
    </source>
</evidence>
<keyword evidence="1" id="KW-0732">Signal</keyword>
<accession>A0A914UVH5</accession>
<dbReference type="AlphaFoldDB" id="A0A914UVH5"/>
<evidence type="ECO:0000313" key="2">
    <source>
        <dbReference type="Proteomes" id="UP000887566"/>
    </source>
</evidence>
<keyword evidence="2" id="KW-1185">Reference proteome</keyword>
<proteinExistence type="predicted"/>
<sequence length="386" mass="42985">MLLPATFLAFLVGLITPVNSIPRSFAVAPVEFGNSSAASITLRDAAMKIQTFWRNQNEGNSSIAPLEFETGVVNNAELVETMPNAFIGTILLAYNKHLPLTLTPDDFWLLVSLGVSQFLGQPDNAEKYRRTFVNHEGKKELVVDGVPLGVRPKSEANKDGWPKFVNAIVELIKQNTNGNTTKMMTANFTTTGPVESTVFQISLMEAMKNYFEYKIVLACGIPQITLEGEEADYKSIITRIDSLIALLPDFEWYLKRVKGHMQKVLASHQGQPDNDWWRRMVRSVPEGSGGDSANVGWVSDFFPFVYDADGSVRQNDRNDADFDDFKSPVVTFTPVQMLDGLYTMKKYDMKLVGGFVGTAATETADGQLGVRPAIGWFTYYWMESPL</sequence>
<name>A0A914UVH5_9BILA</name>
<dbReference type="InterPro" id="IPR025533">
    <property type="entry name" value="DUF4419"/>
</dbReference>
<dbReference type="PANTHER" id="PTHR31252">
    <property type="entry name" value="DUF4419 DOMAIN-CONTAINING PROTEIN"/>
    <property type="match status" value="1"/>
</dbReference>
<feature type="signal peptide" evidence="1">
    <location>
        <begin position="1"/>
        <end position="20"/>
    </location>
</feature>
<dbReference type="Pfam" id="PF14388">
    <property type="entry name" value="DUF4419"/>
    <property type="match status" value="1"/>
</dbReference>
<reference evidence="3" key="1">
    <citation type="submission" date="2022-11" db="UniProtKB">
        <authorList>
            <consortium name="WormBaseParasite"/>
        </authorList>
    </citation>
    <scope>IDENTIFICATION</scope>
</reference>
<dbReference type="WBParaSite" id="PSAMB.scaffold129size102621.g2380.t1">
    <property type="protein sequence ID" value="PSAMB.scaffold129size102621.g2380.t1"/>
    <property type="gene ID" value="PSAMB.scaffold129size102621.g2380"/>
</dbReference>
<feature type="chain" id="PRO_5037824014" evidence="1">
    <location>
        <begin position="21"/>
        <end position="386"/>
    </location>
</feature>
<organism evidence="2 3">
    <name type="scientific">Plectus sambesii</name>
    <dbReference type="NCBI Taxonomy" id="2011161"/>
    <lineage>
        <taxon>Eukaryota</taxon>
        <taxon>Metazoa</taxon>
        <taxon>Ecdysozoa</taxon>
        <taxon>Nematoda</taxon>
        <taxon>Chromadorea</taxon>
        <taxon>Plectida</taxon>
        <taxon>Plectina</taxon>
        <taxon>Plectoidea</taxon>
        <taxon>Plectidae</taxon>
        <taxon>Plectus</taxon>
    </lineage>
</organism>
<protein>
    <submittedName>
        <fullName evidence="3">Uncharacterized protein</fullName>
    </submittedName>
</protein>
<evidence type="ECO:0000313" key="3">
    <source>
        <dbReference type="WBParaSite" id="PSAMB.scaffold129size102621.g2380.t1"/>
    </source>
</evidence>
<dbReference type="PANTHER" id="PTHR31252:SF11">
    <property type="entry name" value="DUF4419 DOMAIN-CONTAINING PROTEIN"/>
    <property type="match status" value="1"/>
</dbReference>